<dbReference type="InterPro" id="IPR003591">
    <property type="entry name" value="Leu-rich_rpt_typical-subtyp"/>
</dbReference>
<proteinExistence type="predicted"/>
<evidence type="ECO:0008006" key="8">
    <source>
        <dbReference type="Google" id="ProtNLM"/>
    </source>
</evidence>
<feature type="chain" id="PRO_5043405070" description="Connectin" evidence="5">
    <location>
        <begin position="27"/>
        <end position="537"/>
    </location>
</feature>
<keyword evidence="2 5" id="KW-0732">Signal</keyword>
<evidence type="ECO:0000256" key="3">
    <source>
        <dbReference type="ARBA" id="ARBA00022737"/>
    </source>
</evidence>
<feature type="signal peptide" evidence="5">
    <location>
        <begin position="1"/>
        <end position="26"/>
    </location>
</feature>
<dbReference type="SMART" id="SM00369">
    <property type="entry name" value="LRR_TYP"/>
    <property type="match status" value="8"/>
</dbReference>
<dbReference type="EMBL" id="CAXKWB010011831">
    <property type="protein sequence ID" value="CAL4102379.1"/>
    <property type="molecule type" value="Genomic_DNA"/>
</dbReference>
<evidence type="ECO:0000256" key="1">
    <source>
        <dbReference type="ARBA" id="ARBA00022614"/>
    </source>
</evidence>
<dbReference type="FunFam" id="3.80.10.10:FF:001164">
    <property type="entry name" value="GH01279p"/>
    <property type="match status" value="1"/>
</dbReference>
<protein>
    <recommendedName>
        <fullName evidence="8">Connectin</fullName>
    </recommendedName>
</protein>
<name>A0AAV2QX14_MEGNR</name>
<feature type="region of interest" description="Disordered" evidence="4">
    <location>
        <begin position="28"/>
        <end position="52"/>
    </location>
</feature>
<reference evidence="6 7" key="1">
    <citation type="submission" date="2024-05" db="EMBL/GenBank/DDBJ databases">
        <authorList>
            <person name="Wallberg A."/>
        </authorList>
    </citation>
    <scope>NUCLEOTIDE SEQUENCE [LARGE SCALE GENOMIC DNA]</scope>
</reference>
<accession>A0AAV2QX14</accession>
<evidence type="ECO:0000313" key="7">
    <source>
        <dbReference type="Proteomes" id="UP001497623"/>
    </source>
</evidence>
<evidence type="ECO:0000256" key="2">
    <source>
        <dbReference type="ARBA" id="ARBA00022729"/>
    </source>
</evidence>
<keyword evidence="7" id="KW-1185">Reference proteome</keyword>
<dbReference type="GO" id="GO:0005886">
    <property type="term" value="C:plasma membrane"/>
    <property type="evidence" value="ECO:0007669"/>
    <property type="project" value="TreeGrafter"/>
</dbReference>
<keyword evidence="1" id="KW-0433">Leucine-rich repeat</keyword>
<dbReference type="InterPro" id="IPR032675">
    <property type="entry name" value="LRR_dom_sf"/>
</dbReference>
<sequence>MLPSKAVTLVQVVTVCLCAVIAGVDSKREGGGGKRRRKQRQEDEPLPTEEPEVNMCDIQNPEVIYCYCDVLDYNQAEEGNCWIFNNTTMNAAVWEGFVSQTSIKRLTLHLRPDGTLETIPTVSINHLPELQMFEVQYATIDDIQPYSFGNSSSLEKISLSRNSIKSLGRNAFANMPAVNEVSLSENHITEVNRHVFVNLPKLTKLFMDRNNITTLHDKAFQGLHNLVELELFSNQIMAITPDTFKGLQALERLDLRKNRIEVVGDMTFQDLGMLKVLDLQENSLKYIAPKSFLGLKKMRTLNLQDNKLLALGSEIFSHSPSIHHLDVRANVLETINKATIQPIMDNLESDTMQFYLEGNNFRCDTRLSWMFSLLNETKSVSVRQNLEAVICYLEAGTLPPRLEGQDVVTPLYETTTLGIGPMTKLFNLHLGELPEPMLRGEVDCDEEATSASPHDSHQRKNRRKKRPEKDAIKTHKPQNDMAPELQDYSKQGTMLEESRMSPIQETRGDSDSGAAVFHTTSTLFIICIALTFMLQHC</sequence>
<dbReference type="PANTHER" id="PTHR24369">
    <property type="entry name" value="ANTIGEN BSP, PUTATIVE-RELATED"/>
    <property type="match status" value="1"/>
</dbReference>
<evidence type="ECO:0000313" key="6">
    <source>
        <dbReference type="EMBL" id="CAL4102379.1"/>
    </source>
</evidence>
<comment type="caution">
    <text evidence="6">The sequence shown here is derived from an EMBL/GenBank/DDBJ whole genome shotgun (WGS) entry which is preliminary data.</text>
</comment>
<dbReference type="PANTHER" id="PTHR24369:SF210">
    <property type="entry name" value="CHAOPTIN-RELATED"/>
    <property type="match status" value="1"/>
</dbReference>
<gene>
    <name evidence="6" type="ORF">MNOR_LOCUS17303</name>
</gene>
<organism evidence="6 7">
    <name type="scientific">Meganyctiphanes norvegica</name>
    <name type="common">Northern krill</name>
    <name type="synonym">Thysanopoda norvegica</name>
    <dbReference type="NCBI Taxonomy" id="48144"/>
    <lineage>
        <taxon>Eukaryota</taxon>
        <taxon>Metazoa</taxon>
        <taxon>Ecdysozoa</taxon>
        <taxon>Arthropoda</taxon>
        <taxon>Crustacea</taxon>
        <taxon>Multicrustacea</taxon>
        <taxon>Malacostraca</taxon>
        <taxon>Eumalacostraca</taxon>
        <taxon>Eucarida</taxon>
        <taxon>Euphausiacea</taxon>
        <taxon>Euphausiidae</taxon>
        <taxon>Meganyctiphanes</taxon>
    </lineage>
</organism>
<evidence type="ECO:0000256" key="4">
    <source>
        <dbReference type="SAM" id="MobiDB-lite"/>
    </source>
</evidence>
<dbReference type="PROSITE" id="PS51450">
    <property type="entry name" value="LRR"/>
    <property type="match status" value="1"/>
</dbReference>
<dbReference type="InterPro" id="IPR001611">
    <property type="entry name" value="Leu-rich_rpt"/>
</dbReference>
<feature type="non-terminal residue" evidence="6">
    <location>
        <position position="537"/>
    </location>
</feature>
<dbReference type="AlphaFoldDB" id="A0AAV2QX14"/>
<evidence type="ECO:0000256" key="5">
    <source>
        <dbReference type="SAM" id="SignalP"/>
    </source>
</evidence>
<feature type="compositionally biased region" description="Basic residues" evidence="4">
    <location>
        <begin position="457"/>
        <end position="466"/>
    </location>
</feature>
<dbReference type="InterPro" id="IPR050541">
    <property type="entry name" value="LRR_TM_domain-containing"/>
</dbReference>
<feature type="region of interest" description="Disordered" evidence="4">
    <location>
        <begin position="444"/>
        <end position="485"/>
    </location>
</feature>
<dbReference type="SUPFAM" id="SSF52058">
    <property type="entry name" value="L domain-like"/>
    <property type="match status" value="1"/>
</dbReference>
<dbReference type="Proteomes" id="UP001497623">
    <property type="component" value="Unassembled WGS sequence"/>
</dbReference>
<keyword evidence="3" id="KW-0677">Repeat</keyword>
<dbReference type="Pfam" id="PF13855">
    <property type="entry name" value="LRR_8"/>
    <property type="match status" value="2"/>
</dbReference>
<dbReference type="Gene3D" id="3.80.10.10">
    <property type="entry name" value="Ribonuclease Inhibitor"/>
    <property type="match status" value="2"/>
</dbReference>